<dbReference type="InterPro" id="IPR045085">
    <property type="entry name" value="HLD_clamp_pol_III_gamma_tau"/>
</dbReference>
<dbReference type="InterPro" id="IPR022754">
    <property type="entry name" value="DNA_pol_III_gamma-3"/>
</dbReference>
<dbReference type="FunFam" id="3.40.50.300:FF:000014">
    <property type="entry name" value="DNA polymerase III subunit gamma/tau"/>
    <property type="match status" value="1"/>
</dbReference>
<dbReference type="InterPro" id="IPR003593">
    <property type="entry name" value="AAA+_ATPase"/>
</dbReference>
<dbReference type="EC" id="2.7.7.7" evidence="11"/>
<dbReference type="Pfam" id="PF22608">
    <property type="entry name" value="DNAX_ATPase_lid"/>
    <property type="match status" value="1"/>
</dbReference>
<dbReference type="EMBL" id="BGZN01000001">
    <property type="protein sequence ID" value="GBR72616.1"/>
    <property type="molecule type" value="Genomic_DNA"/>
</dbReference>
<protein>
    <recommendedName>
        <fullName evidence="11">DNA polymerase III subunit gamma/tau</fullName>
        <ecNumber evidence="11">2.7.7.7</ecNumber>
    </recommendedName>
</protein>
<keyword evidence="8 11" id="KW-0067">ATP-binding</keyword>
<gene>
    <name evidence="11 14" type="primary">dnaX</name>
    <name evidence="14" type="ORF">NO1_0122</name>
</gene>
<accession>A0A388T8T8</accession>
<comment type="caution">
    <text evidence="14">The sequence shown here is derived from an EMBL/GenBank/DDBJ whole genome shotgun (WGS) entry which is preliminary data.</text>
</comment>
<organism evidence="14 15">
    <name type="scientific">Termititenax aidoneus</name>
    <dbReference type="NCBI Taxonomy" id="2218524"/>
    <lineage>
        <taxon>Bacteria</taxon>
        <taxon>Bacillati</taxon>
        <taxon>Candidatus Margulisiibacteriota</taxon>
        <taxon>Candidatus Termititenacia</taxon>
        <taxon>Candidatus Termititenacales</taxon>
        <taxon>Candidatus Termititenacaceae</taxon>
        <taxon>Candidatus Termititenax</taxon>
    </lineage>
</organism>
<evidence type="ECO:0000256" key="11">
    <source>
        <dbReference type="RuleBase" id="RU364063"/>
    </source>
</evidence>
<evidence type="ECO:0000256" key="3">
    <source>
        <dbReference type="ARBA" id="ARBA00022695"/>
    </source>
</evidence>
<evidence type="ECO:0000313" key="14">
    <source>
        <dbReference type="EMBL" id="GBR72616.1"/>
    </source>
</evidence>
<evidence type="ECO:0000259" key="13">
    <source>
        <dbReference type="SMART" id="SM00382"/>
    </source>
</evidence>
<dbReference type="Pfam" id="PF13177">
    <property type="entry name" value="DNA_pol3_delta2"/>
    <property type="match status" value="1"/>
</dbReference>
<evidence type="ECO:0000256" key="12">
    <source>
        <dbReference type="SAM" id="MobiDB-lite"/>
    </source>
</evidence>
<keyword evidence="5" id="KW-0479">Metal-binding</keyword>
<feature type="compositionally biased region" description="Low complexity" evidence="12">
    <location>
        <begin position="387"/>
        <end position="405"/>
    </location>
</feature>
<dbReference type="InterPro" id="IPR048448">
    <property type="entry name" value="DnaX-like_C"/>
</dbReference>
<dbReference type="GO" id="GO:0006261">
    <property type="term" value="P:DNA-templated DNA replication"/>
    <property type="evidence" value="ECO:0007669"/>
    <property type="project" value="TreeGrafter"/>
</dbReference>
<dbReference type="Pfam" id="PF20964">
    <property type="entry name" value="DnaX_C"/>
    <property type="match status" value="1"/>
</dbReference>
<reference evidence="14 15" key="1">
    <citation type="journal article" date="2019" name="ISME J.">
        <title>Genome analyses of uncultured TG2/ZB3 bacteria in 'Margulisbacteria' specifically attached to ectosymbiotic spirochetes of protists in the termite gut.</title>
        <authorList>
            <person name="Utami Y.D."/>
            <person name="Kuwahara H."/>
            <person name="Igai K."/>
            <person name="Murakami T."/>
            <person name="Sugaya K."/>
            <person name="Morikawa T."/>
            <person name="Nagura Y."/>
            <person name="Yuki M."/>
            <person name="Deevong P."/>
            <person name="Inoue T."/>
            <person name="Kihara K."/>
            <person name="Lo N."/>
            <person name="Yamada A."/>
            <person name="Ohkuma M."/>
            <person name="Hongoh Y."/>
        </authorList>
    </citation>
    <scope>NUCLEOTIDE SEQUENCE [LARGE SCALE GENOMIC DNA]</scope>
    <source>
        <strain evidence="14">NkOx7-01</strain>
    </source>
</reference>
<comment type="subunit">
    <text evidence="11">DNA polymerase III contains a core (composed of alpha, epsilon and theta chains) that associates with a tau subunit. This core dimerizes to form the POLIII' complex. PolIII' associates with the gamma complex (composed of gamma, delta, delta', psi and chi chains) and with the beta chain to form the complete DNA polymerase III complex.</text>
</comment>
<evidence type="ECO:0000256" key="1">
    <source>
        <dbReference type="ARBA" id="ARBA00006360"/>
    </source>
</evidence>
<dbReference type="Proteomes" id="UP000269352">
    <property type="component" value="Unassembled WGS sequence"/>
</dbReference>
<dbReference type="NCBIfam" id="TIGR02397">
    <property type="entry name" value="dnaX_nterm"/>
    <property type="match status" value="1"/>
</dbReference>
<keyword evidence="6 11" id="KW-0547">Nucleotide-binding</keyword>
<dbReference type="CDD" id="cd18137">
    <property type="entry name" value="HLD_clamp_pol_III_gamma_tau"/>
    <property type="match status" value="1"/>
</dbReference>
<dbReference type="PANTHER" id="PTHR11669">
    <property type="entry name" value="REPLICATION FACTOR C / DNA POLYMERASE III GAMMA-TAU SUBUNIT"/>
    <property type="match status" value="1"/>
</dbReference>
<sequence>MAYLALYRKYRSQDFDTIIGQRPIVQTLKNALQQDKLAHAYIFAGPRGTGKTSLARILAKALNCADGVTIKPCCQCPMCEKIRDGTAVDIIELDAASNRGIDEIRKLREQVNYNPLEQNCRYKVYIIDEAHMLTTEAFNALLKTLEEPPGQTVFVLATTEIQKIPPTILSRCQRFDFKRITVPEIEAHLKAICQKENVTVDDRTVNYLARLADGCMRDALSLLDRLISAEGAAITFDQALAALGSALNTALAELLEKIIARELTGALEITGRWIADGKDLRQVGRDLLDCLRDLLLLSLRAEQALDLSAEDLAALQSVADQTTAAELKRMIAVFARAEQDMRWNPNVRLVFELAVMELCAPPNETPPLKIPADQNRAALSSPPPRSAPRALSGVETPPSAHSAAAATPQTINMAAAHSAAAPPLLDPNQPLTFADVKQSWDFFLNKVKQKKPLLLALLCEARPKNYADGSVILQLKESYGFHKNKLLEPQNKNFICELLKDVYGRELNFAVVLEAYAAEPADQKTQWVKELFSN</sequence>
<keyword evidence="15" id="KW-1185">Reference proteome</keyword>
<proteinExistence type="inferred from homology"/>
<keyword evidence="7" id="KW-0862">Zinc</keyword>
<evidence type="ECO:0000256" key="9">
    <source>
        <dbReference type="ARBA" id="ARBA00022932"/>
    </source>
</evidence>
<dbReference type="CDD" id="cd00009">
    <property type="entry name" value="AAA"/>
    <property type="match status" value="1"/>
</dbReference>
<dbReference type="GO" id="GO:0005524">
    <property type="term" value="F:ATP binding"/>
    <property type="evidence" value="ECO:0007669"/>
    <property type="project" value="UniProtKB-KW"/>
</dbReference>
<dbReference type="SMART" id="SM00382">
    <property type="entry name" value="AAA"/>
    <property type="match status" value="1"/>
</dbReference>
<evidence type="ECO:0000256" key="10">
    <source>
        <dbReference type="ARBA" id="ARBA00049244"/>
    </source>
</evidence>
<evidence type="ECO:0000256" key="6">
    <source>
        <dbReference type="ARBA" id="ARBA00022741"/>
    </source>
</evidence>
<feature type="domain" description="AAA+ ATPase" evidence="13">
    <location>
        <begin position="37"/>
        <end position="181"/>
    </location>
</feature>
<dbReference type="NCBIfam" id="NF004046">
    <property type="entry name" value="PRK05563.1"/>
    <property type="match status" value="1"/>
</dbReference>
<dbReference type="InterPro" id="IPR012763">
    <property type="entry name" value="DNA_pol_III_sug/sutau_N"/>
</dbReference>
<dbReference type="SUPFAM" id="SSF48019">
    <property type="entry name" value="post-AAA+ oligomerization domain-like"/>
    <property type="match status" value="1"/>
</dbReference>
<keyword evidence="3 11" id="KW-0548">Nucleotidyltransferase</keyword>
<keyword evidence="4 11" id="KW-0235">DNA replication</keyword>
<comment type="catalytic activity">
    <reaction evidence="10 11">
        <text>DNA(n) + a 2'-deoxyribonucleoside 5'-triphosphate = DNA(n+1) + diphosphate</text>
        <dbReference type="Rhea" id="RHEA:22508"/>
        <dbReference type="Rhea" id="RHEA-COMP:17339"/>
        <dbReference type="Rhea" id="RHEA-COMP:17340"/>
        <dbReference type="ChEBI" id="CHEBI:33019"/>
        <dbReference type="ChEBI" id="CHEBI:61560"/>
        <dbReference type="ChEBI" id="CHEBI:173112"/>
        <dbReference type="EC" id="2.7.7.7"/>
    </reaction>
</comment>
<dbReference type="SUPFAM" id="SSF52540">
    <property type="entry name" value="P-loop containing nucleoside triphosphate hydrolases"/>
    <property type="match status" value="1"/>
</dbReference>
<dbReference type="InterPro" id="IPR050238">
    <property type="entry name" value="DNA_Rep/Repair_Clamp_Loader"/>
</dbReference>
<keyword evidence="2 11" id="KW-0808">Transferase</keyword>
<evidence type="ECO:0000256" key="8">
    <source>
        <dbReference type="ARBA" id="ARBA00022840"/>
    </source>
</evidence>
<dbReference type="Gene3D" id="1.20.272.10">
    <property type="match status" value="1"/>
</dbReference>
<feature type="region of interest" description="Disordered" evidence="12">
    <location>
        <begin position="365"/>
        <end position="405"/>
    </location>
</feature>
<dbReference type="InterPro" id="IPR008921">
    <property type="entry name" value="DNA_pol3_clamp-load_cplx_C"/>
</dbReference>
<dbReference type="GO" id="GO:0003887">
    <property type="term" value="F:DNA-directed DNA polymerase activity"/>
    <property type="evidence" value="ECO:0007669"/>
    <property type="project" value="UniProtKB-KW"/>
</dbReference>
<dbReference type="InterPro" id="IPR027417">
    <property type="entry name" value="P-loop_NTPase"/>
</dbReference>
<dbReference type="AlphaFoldDB" id="A0A388T8T8"/>
<dbReference type="GO" id="GO:0009360">
    <property type="term" value="C:DNA polymerase III complex"/>
    <property type="evidence" value="ECO:0007669"/>
    <property type="project" value="InterPro"/>
</dbReference>
<dbReference type="Gene3D" id="3.40.50.300">
    <property type="entry name" value="P-loop containing nucleotide triphosphate hydrolases"/>
    <property type="match status" value="1"/>
</dbReference>
<dbReference type="GO" id="GO:0003677">
    <property type="term" value="F:DNA binding"/>
    <property type="evidence" value="ECO:0007669"/>
    <property type="project" value="InterPro"/>
</dbReference>
<evidence type="ECO:0000256" key="7">
    <source>
        <dbReference type="ARBA" id="ARBA00022833"/>
    </source>
</evidence>
<dbReference type="Gene3D" id="1.10.8.60">
    <property type="match status" value="1"/>
</dbReference>
<comment type="similarity">
    <text evidence="1 11">Belongs to the DnaX/STICHEL family.</text>
</comment>
<dbReference type="FunFam" id="1.10.8.60:FF:000013">
    <property type="entry name" value="DNA polymerase III subunit gamma/tau"/>
    <property type="match status" value="1"/>
</dbReference>
<name>A0A388T8T8_TERA1</name>
<dbReference type="GO" id="GO:0046872">
    <property type="term" value="F:metal ion binding"/>
    <property type="evidence" value="ECO:0007669"/>
    <property type="project" value="UniProtKB-KW"/>
</dbReference>
<evidence type="ECO:0000313" key="15">
    <source>
        <dbReference type="Proteomes" id="UP000269352"/>
    </source>
</evidence>
<dbReference type="PANTHER" id="PTHR11669:SF0">
    <property type="entry name" value="PROTEIN STICHEL-LIKE 2"/>
    <property type="match status" value="1"/>
</dbReference>
<evidence type="ECO:0000256" key="2">
    <source>
        <dbReference type="ARBA" id="ARBA00022679"/>
    </source>
</evidence>
<evidence type="ECO:0000256" key="5">
    <source>
        <dbReference type="ARBA" id="ARBA00022723"/>
    </source>
</evidence>
<dbReference type="Pfam" id="PF12169">
    <property type="entry name" value="DNA_pol3_gamma3"/>
    <property type="match status" value="1"/>
</dbReference>
<comment type="function">
    <text evidence="11">DNA polymerase III is a complex, multichain enzyme responsible for most of the replicative synthesis in bacteria. This DNA polymerase also exhibits 3' to 5' exonuclease activity.</text>
</comment>
<evidence type="ECO:0000256" key="4">
    <source>
        <dbReference type="ARBA" id="ARBA00022705"/>
    </source>
</evidence>
<keyword evidence="9 11" id="KW-0239">DNA-directed DNA polymerase</keyword>